<dbReference type="GO" id="GO:0016020">
    <property type="term" value="C:membrane"/>
    <property type="evidence" value="ECO:0007669"/>
    <property type="project" value="UniProtKB-SubCell"/>
</dbReference>
<dbReference type="GO" id="GO:0007602">
    <property type="term" value="P:phototransduction"/>
    <property type="evidence" value="ECO:0007669"/>
    <property type="project" value="UniProtKB-KW"/>
</dbReference>
<feature type="transmembrane region" description="Helical" evidence="13">
    <location>
        <begin position="160"/>
        <end position="179"/>
    </location>
</feature>
<dbReference type="PANTHER" id="PTHR28286:SF2">
    <property type="entry name" value="BACTERIORHODOPSIN _OPSIN, NOPA (EUROFUNG)"/>
    <property type="match status" value="1"/>
</dbReference>
<keyword evidence="10" id="KW-0675">Receptor</keyword>
<dbReference type="AlphaFoldDB" id="A0A812HP79"/>
<dbReference type="SUPFAM" id="SSF81321">
    <property type="entry name" value="Family A G protein-coupled receptor-like"/>
    <property type="match status" value="1"/>
</dbReference>
<feature type="transmembrane region" description="Helical" evidence="13">
    <location>
        <begin position="52"/>
        <end position="70"/>
    </location>
</feature>
<organism evidence="14 15">
    <name type="scientific">Symbiodinium natans</name>
    <dbReference type="NCBI Taxonomy" id="878477"/>
    <lineage>
        <taxon>Eukaryota</taxon>
        <taxon>Sar</taxon>
        <taxon>Alveolata</taxon>
        <taxon>Dinophyceae</taxon>
        <taxon>Suessiales</taxon>
        <taxon>Symbiodiniaceae</taxon>
        <taxon>Symbiodinium</taxon>
    </lineage>
</organism>
<evidence type="ECO:0000256" key="2">
    <source>
        <dbReference type="ARBA" id="ARBA00008130"/>
    </source>
</evidence>
<dbReference type="Pfam" id="PF01036">
    <property type="entry name" value="Bac_rhodopsin"/>
    <property type="match status" value="1"/>
</dbReference>
<evidence type="ECO:0000256" key="7">
    <source>
        <dbReference type="ARBA" id="ARBA00022989"/>
    </source>
</evidence>
<evidence type="ECO:0000256" key="5">
    <source>
        <dbReference type="ARBA" id="ARBA00022692"/>
    </source>
</evidence>
<dbReference type="EMBL" id="CAJNDS010000103">
    <property type="protein sequence ID" value="CAE6957589.1"/>
    <property type="molecule type" value="Genomic_DNA"/>
</dbReference>
<keyword evidence="8" id="KW-0157">Chromophore</keyword>
<keyword evidence="11" id="KW-0175">Coiled coil</keyword>
<evidence type="ECO:0000256" key="13">
    <source>
        <dbReference type="SAM" id="Phobius"/>
    </source>
</evidence>
<evidence type="ECO:0000256" key="6">
    <source>
        <dbReference type="ARBA" id="ARBA00022925"/>
    </source>
</evidence>
<keyword evidence="7 13" id="KW-1133">Transmembrane helix</keyword>
<sequence length="866" mass="95202">MERIDPRVRMALDMEQGRLSEAMAMIQDSMDNVRRLQVENCDSVDWNDAHNVAQIAQGTMFLLLAIWLIFANNAKVAVGQKAPLEQRHNVCATLSTAVALFSGFFNIMQLTGIDDFDIPGYTGGFVLQLARPVEWILTCPILQLKLVVLAGARVPSYRRFMMPMLSASVLLTGVAATFTEGALRYVWFVFGSIFCGIMFYYNAQQVSENSEGEESLLHGESDYRRLTLLLIITWFPFPIWFALSPEGFNIVDSELTIEMGWVALNLLAKFSMIILGQRMKMVHQRKIEAARELYGMSPNDAVSGQALDQKALAESSGKGRRLDASDYGLGIGEEAESEEKMMELVADTMVTLQLANHTERLIKLLVESGVTNTSVLERLNQERCMELCLPWALVDAVQRRWSNEKMNMGQDQGGVVEKEDPFMKVLQANKERITTVKSSSNSTGMATPPTGSIVDAAGITGLDGQIAVAVQRIVVPLHETLLAKLQSLHDSMNQSLESTQESVAQRMDFGQVTLMQTVNACQVLLHKLDSSQESVLQKLDLQQKGLDQINTHCTTLQSKLADVQSTTTSTVAEAVDASSKALLGKLETTQTDLLSQSSETHSVLQNVASVQKTMVAKMESGNDSVVRNLVEVEKTLDKKIAELAESASSSYTVSSESVLATLKEQMDVLNDQSTAAVVTAERSAAALDERMSDVRRQNLMMLDLLTSSNDRIQNFSESLDTIRSLDNATAGEIRSILAEHMGNSRKEDGDNDPEANADMQSMVARLESSAARLEATTGLESVKMELTDIENRLAKQQEQLLGNAMQEVRDMQSGLVAQIKDVSMQGASGPESKSASPASPVDKAEKQERAERPTNSPSRKRSEVRG</sequence>
<dbReference type="Proteomes" id="UP000604046">
    <property type="component" value="Unassembled WGS sequence"/>
</dbReference>
<keyword evidence="15" id="KW-1185">Reference proteome</keyword>
<feature type="region of interest" description="Disordered" evidence="12">
    <location>
        <begin position="819"/>
        <end position="866"/>
    </location>
</feature>
<feature type="compositionally biased region" description="Basic and acidic residues" evidence="12">
    <location>
        <begin position="842"/>
        <end position="852"/>
    </location>
</feature>
<protein>
    <submittedName>
        <fullName evidence="14">Hop protein</fullName>
    </submittedName>
</protein>
<feature type="transmembrane region" description="Helical" evidence="13">
    <location>
        <begin position="129"/>
        <end position="148"/>
    </location>
</feature>
<keyword evidence="5 13" id="KW-0812">Transmembrane</keyword>
<evidence type="ECO:0000313" key="14">
    <source>
        <dbReference type="EMBL" id="CAE6957589.1"/>
    </source>
</evidence>
<dbReference type="PANTHER" id="PTHR28286">
    <property type="match status" value="1"/>
</dbReference>
<evidence type="ECO:0000256" key="9">
    <source>
        <dbReference type="ARBA" id="ARBA00023136"/>
    </source>
</evidence>
<evidence type="ECO:0000256" key="3">
    <source>
        <dbReference type="ARBA" id="ARBA00022543"/>
    </source>
</evidence>
<keyword evidence="3" id="KW-0600">Photoreceptor protein</keyword>
<name>A0A812HP79_9DINO</name>
<evidence type="ECO:0000256" key="11">
    <source>
        <dbReference type="SAM" id="Coils"/>
    </source>
</evidence>
<comment type="subcellular location">
    <subcellularLocation>
        <location evidence="1">Membrane</location>
        <topology evidence="1">Multi-pass membrane protein</topology>
    </subcellularLocation>
</comment>
<evidence type="ECO:0000256" key="1">
    <source>
        <dbReference type="ARBA" id="ARBA00004141"/>
    </source>
</evidence>
<proteinExistence type="inferred from homology"/>
<comment type="caution">
    <text evidence="14">The sequence shown here is derived from an EMBL/GenBank/DDBJ whole genome shotgun (WGS) entry which is preliminary data.</text>
</comment>
<comment type="similarity">
    <text evidence="2">Belongs to the archaeal/bacterial/fungal opsin family.</text>
</comment>
<gene>
    <name evidence="14" type="primary">hop</name>
    <name evidence="14" type="ORF">SNAT2548_LOCUS1819</name>
</gene>
<evidence type="ECO:0000256" key="10">
    <source>
        <dbReference type="ARBA" id="ARBA00023170"/>
    </source>
</evidence>
<dbReference type="OrthoDB" id="410749at2759"/>
<keyword evidence="9 13" id="KW-0472">Membrane</keyword>
<dbReference type="SMART" id="SM01021">
    <property type="entry name" value="Bac_rhodopsin"/>
    <property type="match status" value="1"/>
</dbReference>
<dbReference type="Gene3D" id="1.20.1070.10">
    <property type="entry name" value="Rhodopsin 7-helix transmembrane proteins"/>
    <property type="match status" value="1"/>
</dbReference>
<evidence type="ECO:0000313" key="15">
    <source>
        <dbReference type="Proteomes" id="UP000604046"/>
    </source>
</evidence>
<evidence type="ECO:0000256" key="4">
    <source>
        <dbReference type="ARBA" id="ARBA00022606"/>
    </source>
</evidence>
<evidence type="ECO:0000256" key="8">
    <source>
        <dbReference type="ARBA" id="ARBA00022991"/>
    </source>
</evidence>
<keyword evidence="6" id="KW-0681">Retinal protein</keyword>
<dbReference type="InterPro" id="IPR001425">
    <property type="entry name" value="Arc/bac/fun_rhodopsins"/>
</dbReference>
<feature type="transmembrane region" description="Helical" evidence="13">
    <location>
        <begin position="90"/>
        <end position="109"/>
    </location>
</feature>
<dbReference type="GO" id="GO:0009881">
    <property type="term" value="F:photoreceptor activity"/>
    <property type="evidence" value="ECO:0007669"/>
    <property type="project" value="UniProtKB-KW"/>
</dbReference>
<reference evidence="14" key="1">
    <citation type="submission" date="2021-02" db="EMBL/GenBank/DDBJ databases">
        <authorList>
            <person name="Dougan E. K."/>
            <person name="Rhodes N."/>
            <person name="Thang M."/>
            <person name="Chan C."/>
        </authorList>
    </citation>
    <scope>NUCLEOTIDE SEQUENCE</scope>
</reference>
<accession>A0A812HP79</accession>
<feature type="coiled-coil region" evidence="11">
    <location>
        <begin position="756"/>
        <end position="799"/>
    </location>
</feature>
<evidence type="ECO:0000256" key="12">
    <source>
        <dbReference type="SAM" id="MobiDB-lite"/>
    </source>
</evidence>
<keyword evidence="4" id="KW-0716">Sensory transduction</keyword>